<dbReference type="GeneID" id="33555879"/>
<protein>
    <submittedName>
        <fullName evidence="3">Uncharacterized protein</fullName>
    </submittedName>
</protein>
<evidence type="ECO:0000313" key="4">
    <source>
        <dbReference type="Proteomes" id="UP000193218"/>
    </source>
</evidence>
<accession>A0A1Y1ULQ9</accession>
<feature type="compositionally biased region" description="Low complexity" evidence="1">
    <location>
        <begin position="392"/>
        <end position="416"/>
    </location>
</feature>
<evidence type="ECO:0000256" key="2">
    <source>
        <dbReference type="SAM" id="SignalP"/>
    </source>
</evidence>
<feature type="signal peptide" evidence="2">
    <location>
        <begin position="1"/>
        <end position="20"/>
    </location>
</feature>
<dbReference type="RefSeq" id="XP_021872844.1">
    <property type="nucleotide sequence ID" value="XM_022014071.1"/>
</dbReference>
<feature type="region of interest" description="Disordered" evidence="1">
    <location>
        <begin position="22"/>
        <end position="81"/>
    </location>
</feature>
<dbReference type="EMBL" id="NBSH01000003">
    <property type="protein sequence ID" value="ORX38981.1"/>
    <property type="molecule type" value="Genomic_DNA"/>
</dbReference>
<dbReference type="InParanoid" id="A0A1Y1ULQ9"/>
<reference evidence="3 4" key="1">
    <citation type="submission" date="2017-03" db="EMBL/GenBank/DDBJ databases">
        <title>Widespread Adenine N6-methylation of Active Genes in Fungi.</title>
        <authorList>
            <consortium name="DOE Joint Genome Institute"/>
            <person name="Mondo S.J."/>
            <person name="Dannebaum R.O."/>
            <person name="Kuo R.C."/>
            <person name="Louie K.B."/>
            <person name="Bewick A.J."/>
            <person name="Labutti K."/>
            <person name="Haridas S."/>
            <person name="Kuo A."/>
            <person name="Salamov A."/>
            <person name="Ahrendt S.R."/>
            <person name="Lau R."/>
            <person name="Bowen B.P."/>
            <person name="Lipzen A."/>
            <person name="Sullivan W."/>
            <person name="Andreopoulos W.B."/>
            <person name="Clum A."/>
            <person name="Lindquist E."/>
            <person name="Daum C."/>
            <person name="Northen T.R."/>
            <person name="Ramamoorthy G."/>
            <person name="Schmitz R.J."/>
            <person name="Gryganskyi A."/>
            <person name="Culley D."/>
            <person name="Magnuson J."/>
            <person name="James T.Y."/>
            <person name="O'Malley M.A."/>
            <person name="Stajich J.E."/>
            <person name="Spatafora J.W."/>
            <person name="Visel A."/>
            <person name="Grigoriev I.V."/>
        </authorList>
    </citation>
    <scope>NUCLEOTIDE SEQUENCE [LARGE SCALE GENOMIC DNA]</scope>
    <source>
        <strain evidence="3 4">NRRL Y-17943</strain>
    </source>
</reference>
<feature type="chain" id="PRO_5012485828" evidence="2">
    <location>
        <begin position="21"/>
        <end position="528"/>
    </location>
</feature>
<organism evidence="3 4">
    <name type="scientific">Kockovaella imperatae</name>
    <dbReference type="NCBI Taxonomy" id="4999"/>
    <lineage>
        <taxon>Eukaryota</taxon>
        <taxon>Fungi</taxon>
        <taxon>Dikarya</taxon>
        <taxon>Basidiomycota</taxon>
        <taxon>Agaricomycotina</taxon>
        <taxon>Tremellomycetes</taxon>
        <taxon>Tremellales</taxon>
        <taxon>Cuniculitremaceae</taxon>
        <taxon>Kockovaella</taxon>
    </lineage>
</organism>
<feature type="region of interest" description="Disordered" evidence="1">
    <location>
        <begin position="487"/>
        <end position="528"/>
    </location>
</feature>
<feature type="region of interest" description="Disordered" evidence="1">
    <location>
        <begin position="384"/>
        <end position="426"/>
    </location>
</feature>
<dbReference type="AlphaFoldDB" id="A0A1Y1ULQ9"/>
<sequence>MKFPTSPLLLGLALSSSTLAYPAPPGARSPNPENSPLLGGDKDERGWGVNERAPSKLARGWTKRQDPSATPSDASTIGTQSLGSTLGDLTNTIGGITAGTPLGGIVNPLLGTVNGVVGGLLGDGSKGPVSSLLGGLGLGGLLDTVKGTVGGLPVAGPLLSGLLNNLNAVPVPGQGLSLVANLGNGKYLTSAGTVMQMGQGALSGLSNSAGVASATGGAVNSVLAQLPTSVTDPSSGTTSVPINTSQGTISLPLSVLQGLLGSLHGQLGNTAGSYAAASAADPNSMTAQDFSGATSAVSGLTSIPINTAQGVIHLPLSVLQGLLGNVQSQTGNPTTMIGGTAGNLVNIGGQLVPLSQVLGLLAGATSGSTAYNLADLNTGSDPEWAQSYGMDADNSTMATNSSSSSDPSASSTYSNPYPSVDQSGTPSATQLVESMIARQLPVDTRKSIKDVPIPSHSSVLPSAVRGFTSLLPSATSVLPDITTVAKSLPTPSAAERQPLTAEDFEDDDGYSDGDEDDAESWGDFEDGN</sequence>
<feature type="compositionally biased region" description="Polar residues" evidence="1">
    <location>
        <begin position="67"/>
        <end position="81"/>
    </location>
</feature>
<evidence type="ECO:0000256" key="1">
    <source>
        <dbReference type="SAM" id="MobiDB-lite"/>
    </source>
</evidence>
<keyword evidence="4" id="KW-1185">Reference proteome</keyword>
<feature type="compositionally biased region" description="Acidic residues" evidence="1">
    <location>
        <begin position="502"/>
        <end position="528"/>
    </location>
</feature>
<proteinExistence type="predicted"/>
<keyword evidence="2" id="KW-0732">Signal</keyword>
<comment type="caution">
    <text evidence="3">The sequence shown here is derived from an EMBL/GenBank/DDBJ whole genome shotgun (WGS) entry which is preliminary data.</text>
</comment>
<name>A0A1Y1ULQ9_9TREE</name>
<dbReference type="Proteomes" id="UP000193218">
    <property type="component" value="Unassembled WGS sequence"/>
</dbReference>
<gene>
    <name evidence="3" type="ORF">BD324DRAFT_607444</name>
</gene>
<evidence type="ECO:0000313" key="3">
    <source>
        <dbReference type="EMBL" id="ORX38981.1"/>
    </source>
</evidence>